<reference evidence="3 4" key="1">
    <citation type="submission" date="2019-03" db="EMBL/GenBank/DDBJ databases">
        <title>Genomic Encyclopedia of Type Strains, Phase IV (KMG-IV): sequencing the most valuable type-strain genomes for metagenomic binning, comparative biology and taxonomic classification.</title>
        <authorList>
            <person name="Goeker M."/>
        </authorList>
    </citation>
    <scope>NUCLEOTIDE SEQUENCE [LARGE SCALE GENOMIC DNA]</scope>
    <source>
        <strain evidence="3 4">DSM 25488</strain>
    </source>
</reference>
<comment type="caution">
    <text evidence="3">The sequence shown here is derived from an EMBL/GenBank/DDBJ whole genome shotgun (WGS) entry which is preliminary data.</text>
</comment>
<sequence>MSSIIDALKKSDQNRNNENNSDVNHINFSEATSQKSRRGFWLLVAVLLLIALAVFAWQQGWHSTIINRFQASPEPNGQPLVANEVQANKQAKNTSDQKAKVNQLVPPKQSEIKAKSKQLTQAATQPVTDSENSTAAIIPIKQNTVLTERKTKENEVDTLLPVNKGPTIKPITTADESETKVAIHSDKEGSRDQSLEPSLKQDYLLIHQIEYAIRKDIPNIKINIHIYDPEAENRMVLINGERFNIGDTIDDAVTIQDIVPEGIVVAFAGIEFLIPK</sequence>
<keyword evidence="1" id="KW-0472">Membrane</keyword>
<feature type="domain" description="Type II secretion system protein GspB C-terminal" evidence="2">
    <location>
        <begin position="217"/>
        <end position="275"/>
    </location>
</feature>
<feature type="transmembrane region" description="Helical" evidence="1">
    <location>
        <begin position="39"/>
        <end position="57"/>
    </location>
</feature>
<keyword evidence="1" id="KW-1133">Transmembrane helix</keyword>
<proteinExistence type="predicted"/>
<accession>A0A4R6XQQ8</accession>
<protein>
    <submittedName>
        <fullName evidence="3">Type II secretion system (T2SS) protein B</fullName>
    </submittedName>
</protein>
<dbReference type="Pfam" id="PF16537">
    <property type="entry name" value="T2SSB"/>
    <property type="match status" value="1"/>
</dbReference>
<dbReference type="Proteomes" id="UP000295724">
    <property type="component" value="Unassembled WGS sequence"/>
</dbReference>
<dbReference type="EMBL" id="SNZB01000003">
    <property type="protein sequence ID" value="TDR20560.1"/>
    <property type="molecule type" value="Genomic_DNA"/>
</dbReference>
<keyword evidence="4" id="KW-1185">Reference proteome</keyword>
<evidence type="ECO:0000256" key="1">
    <source>
        <dbReference type="SAM" id="Phobius"/>
    </source>
</evidence>
<evidence type="ECO:0000259" key="2">
    <source>
        <dbReference type="Pfam" id="PF16537"/>
    </source>
</evidence>
<organism evidence="3 4">
    <name type="scientific">Marinicella litoralis</name>
    <dbReference type="NCBI Taxonomy" id="644220"/>
    <lineage>
        <taxon>Bacteria</taxon>
        <taxon>Pseudomonadati</taxon>
        <taxon>Pseudomonadota</taxon>
        <taxon>Gammaproteobacteria</taxon>
        <taxon>Lysobacterales</taxon>
        <taxon>Marinicellaceae</taxon>
        <taxon>Marinicella</taxon>
    </lineage>
</organism>
<dbReference type="GO" id="GO:0015627">
    <property type="term" value="C:type II protein secretion system complex"/>
    <property type="evidence" value="ECO:0007669"/>
    <property type="project" value="InterPro"/>
</dbReference>
<name>A0A4R6XQQ8_9GAMM</name>
<dbReference type="InterPro" id="IPR032389">
    <property type="entry name" value="GspB_C"/>
</dbReference>
<evidence type="ECO:0000313" key="3">
    <source>
        <dbReference type="EMBL" id="TDR20560.1"/>
    </source>
</evidence>
<dbReference type="OrthoDB" id="5432325at2"/>
<keyword evidence="1" id="KW-0812">Transmembrane</keyword>
<evidence type="ECO:0000313" key="4">
    <source>
        <dbReference type="Proteomes" id="UP000295724"/>
    </source>
</evidence>
<gene>
    <name evidence="3" type="ORF">C8D91_1534</name>
</gene>
<dbReference type="RefSeq" id="WP_099018401.1">
    <property type="nucleotide sequence ID" value="NZ_NIHB01000001.1"/>
</dbReference>
<dbReference type="AlphaFoldDB" id="A0A4R6XQQ8"/>